<protein>
    <submittedName>
        <fullName evidence="7">Helix-loop-helix DNA-binding domain-domain-containing protein</fullName>
    </submittedName>
</protein>
<dbReference type="GO" id="GO:0000981">
    <property type="term" value="F:DNA-binding transcription factor activity, RNA polymerase II-specific"/>
    <property type="evidence" value="ECO:0007669"/>
    <property type="project" value="TreeGrafter"/>
</dbReference>
<dbReference type="SMART" id="SM00353">
    <property type="entry name" value="HLH"/>
    <property type="match status" value="1"/>
</dbReference>
<dbReference type="InterPro" id="IPR051732">
    <property type="entry name" value="USF"/>
</dbReference>
<feature type="region of interest" description="Disordered" evidence="5">
    <location>
        <begin position="1"/>
        <end position="147"/>
    </location>
</feature>
<dbReference type="PANTHER" id="PTHR46117:SF3">
    <property type="entry name" value="FI24210P1"/>
    <property type="match status" value="1"/>
</dbReference>
<feature type="region of interest" description="Disordered" evidence="5">
    <location>
        <begin position="236"/>
        <end position="258"/>
    </location>
</feature>
<proteinExistence type="predicted"/>
<name>A0A1X2IWG8_9FUNG</name>
<dbReference type="GO" id="GO:0005634">
    <property type="term" value="C:nucleus"/>
    <property type="evidence" value="ECO:0007669"/>
    <property type="project" value="UniProtKB-SubCell"/>
</dbReference>
<dbReference type="PROSITE" id="PS50888">
    <property type="entry name" value="BHLH"/>
    <property type="match status" value="1"/>
</dbReference>
<dbReference type="InterPro" id="IPR011598">
    <property type="entry name" value="bHLH_dom"/>
</dbReference>
<feature type="compositionally biased region" description="Basic and acidic residues" evidence="5">
    <location>
        <begin position="133"/>
        <end position="147"/>
    </location>
</feature>
<dbReference type="AlphaFoldDB" id="A0A1X2IWG8"/>
<dbReference type="OrthoDB" id="690068at2759"/>
<feature type="compositionally biased region" description="Low complexity" evidence="5">
    <location>
        <begin position="1"/>
        <end position="19"/>
    </location>
</feature>
<dbReference type="Proteomes" id="UP000193560">
    <property type="component" value="Unassembled WGS sequence"/>
</dbReference>
<sequence>MSCYSPSPSSSSSSSSSSPTRKSPAMFNPTDKDKDRAPSTSPRMTPLPPIELPLPSVPFSIVRFPPPPHPLHSISPTTSPSLQPTPSSSPPFSDRKKSQNTSNNGVHHKKKTPSLSHSTTAIDGIHSPAAKTASERETHRRLSHSAIEKRRRERINDKIDQLKHLIPSCCPSPNTLPSASMHQPLHKLSVLQAAIDYIHQLHTQLIHHAPHLDALLLQQQQQQQKKLSSDVELAKILSHARRQHEQQMDHPPSLLHSP</sequence>
<evidence type="ECO:0000256" key="3">
    <source>
        <dbReference type="ARBA" id="ARBA00023163"/>
    </source>
</evidence>
<evidence type="ECO:0000256" key="1">
    <source>
        <dbReference type="ARBA" id="ARBA00004123"/>
    </source>
</evidence>
<evidence type="ECO:0000259" key="6">
    <source>
        <dbReference type="PROSITE" id="PS50888"/>
    </source>
</evidence>
<gene>
    <name evidence="7" type="ORF">BCR42DRAFT_404611</name>
</gene>
<feature type="compositionally biased region" description="Pro residues" evidence="5">
    <location>
        <begin position="45"/>
        <end position="56"/>
    </location>
</feature>
<dbReference type="EMBL" id="MCGE01000003">
    <property type="protein sequence ID" value="ORZ23373.1"/>
    <property type="molecule type" value="Genomic_DNA"/>
</dbReference>
<organism evidence="7 8">
    <name type="scientific">Absidia repens</name>
    <dbReference type="NCBI Taxonomy" id="90262"/>
    <lineage>
        <taxon>Eukaryota</taxon>
        <taxon>Fungi</taxon>
        <taxon>Fungi incertae sedis</taxon>
        <taxon>Mucoromycota</taxon>
        <taxon>Mucoromycotina</taxon>
        <taxon>Mucoromycetes</taxon>
        <taxon>Mucorales</taxon>
        <taxon>Cunninghamellaceae</taxon>
        <taxon>Absidia</taxon>
    </lineage>
</organism>
<dbReference type="Pfam" id="PF00010">
    <property type="entry name" value="HLH"/>
    <property type="match status" value="1"/>
</dbReference>
<evidence type="ECO:0000256" key="4">
    <source>
        <dbReference type="ARBA" id="ARBA00023242"/>
    </source>
</evidence>
<feature type="compositionally biased region" description="Low complexity" evidence="5">
    <location>
        <begin position="71"/>
        <end position="92"/>
    </location>
</feature>
<dbReference type="STRING" id="90262.A0A1X2IWG8"/>
<dbReference type="GO" id="GO:0000978">
    <property type="term" value="F:RNA polymerase II cis-regulatory region sequence-specific DNA binding"/>
    <property type="evidence" value="ECO:0007669"/>
    <property type="project" value="TreeGrafter"/>
</dbReference>
<evidence type="ECO:0000313" key="8">
    <source>
        <dbReference type="Proteomes" id="UP000193560"/>
    </source>
</evidence>
<dbReference type="GO" id="GO:0046983">
    <property type="term" value="F:protein dimerization activity"/>
    <property type="evidence" value="ECO:0007669"/>
    <property type="project" value="InterPro"/>
</dbReference>
<evidence type="ECO:0000313" key="7">
    <source>
        <dbReference type="EMBL" id="ORZ23373.1"/>
    </source>
</evidence>
<dbReference type="SUPFAM" id="SSF47459">
    <property type="entry name" value="HLH, helix-loop-helix DNA-binding domain"/>
    <property type="match status" value="1"/>
</dbReference>
<keyword evidence="3" id="KW-0804">Transcription</keyword>
<comment type="subcellular location">
    <subcellularLocation>
        <location evidence="1">Nucleus</location>
    </subcellularLocation>
</comment>
<dbReference type="Gene3D" id="4.10.280.10">
    <property type="entry name" value="Helix-loop-helix DNA-binding domain"/>
    <property type="match status" value="1"/>
</dbReference>
<reference evidence="7 8" key="1">
    <citation type="submission" date="2016-07" db="EMBL/GenBank/DDBJ databases">
        <title>Pervasive Adenine N6-methylation of Active Genes in Fungi.</title>
        <authorList>
            <consortium name="DOE Joint Genome Institute"/>
            <person name="Mondo S.J."/>
            <person name="Dannebaum R.O."/>
            <person name="Kuo R.C."/>
            <person name="Labutti K."/>
            <person name="Haridas S."/>
            <person name="Kuo A."/>
            <person name="Salamov A."/>
            <person name="Ahrendt S.R."/>
            <person name="Lipzen A."/>
            <person name="Sullivan W."/>
            <person name="Andreopoulos W.B."/>
            <person name="Clum A."/>
            <person name="Lindquist E."/>
            <person name="Daum C."/>
            <person name="Ramamoorthy G.K."/>
            <person name="Gryganskyi A."/>
            <person name="Culley D."/>
            <person name="Magnuson J.K."/>
            <person name="James T.Y."/>
            <person name="O'Malley M.A."/>
            <person name="Stajich J.E."/>
            <person name="Spatafora J.W."/>
            <person name="Visel A."/>
            <person name="Grigoriev I.V."/>
        </authorList>
    </citation>
    <scope>NUCLEOTIDE SEQUENCE [LARGE SCALE GENOMIC DNA]</scope>
    <source>
        <strain evidence="7 8">NRRL 1336</strain>
    </source>
</reference>
<comment type="caution">
    <text evidence="7">The sequence shown here is derived from an EMBL/GenBank/DDBJ whole genome shotgun (WGS) entry which is preliminary data.</text>
</comment>
<accession>A0A1X2IWG8</accession>
<dbReference type="PANTHER" id="PTHR46117">
    <property type="entry name" value="FI24210P1"/>
    <property type="match status" value="1"/>
</dbReference>
<keyword evidence="7" id="KW-0238">DNA-binding</keyword>
<keyword evidence="2" id="KW-0805">Transcription regulation</keyword>
<dbReference type="InterPro" id="IPR036638">
    <property type="entry name" value="HLH_DNA-bd_sf"/>
</dbReference>
<evidence type="ECO:0000256" key="2">
    <source>
        <dbReference type="ARBA" id="ARBA00023015"/>
    </source>
</evidence>
<evidence type="ECO:0000256" key="5">
    <source>
        <dbReference type="SAM" id="MobiDB-lite"/>
    </source>
</evidence>
<feature type="domain" description="BHLH" evidence="6">
    <location>
        <begin position="139"/>
        <end position="201"/>
    </location>
</feature>
<keyword evidence="4" id="KW-0539">Nucleus</keyword>
<keyword evidence="8" id="KW-1185">Reference proteome</keyword>